<keyword evidence="2" id="KW-1185">Reference proteome</keyword>
<evidence type="ECO:0000313" key="1">
    <source>
        <dbReference type="EMBL" id="MBW0466252.1"/>
    </source>
</evidence>
<organism evidence="1 2">
    <name type="scientific">Austropuccinia psidii MF-1</name>
    <dbReference type="NCBI Taxonomy" id="1389203"/>
    <lineage>
        <taxon>Eukaryota</taxon>
        <taxon>Fungi</taxon>
        <taxon>Dikarya</taxon>
        <taxon>Basidiomycota</taxon>
        <taxon>Pucciniomycotina</taxon>
        <taxon>Pucciniomycetes</taxon>
        <taxon>Pucciniales</taxon>
        <taxon>Sphaerophragmiaceae</taxon>
        <taxon>Austropuccinia</taxon>
    </lineage>
</organism>
<comment type="caution">
    <text evidence="1">The sequence shown here is derived from an EMBL/GenBank/DDBJ whole genome shotgun (WGS) entry which is preliminary data.</text>
</comment>
<gene>
    <name evidence="1" type="ORF">O181_005967</name>
</gene>
<reference evidence="1" key="1">
    <citation type="submission" date="2021-03" db="EMBL/GenBank/DDBJ databases">
        <title>Draft genome sequence of rust myrtle Austropuccinia psidii MF-1, a brazilian biotype.</title>
        <authorList>
            <person name="Quecine M.C."/>
            <person name="Pachon D.M.R."/>
            <person name="Bonatelli M.L."/>
            <person name="Correr F.H."/>
            <person name="Franceschini L.M."/>
            <person name="Leite T.F."/>
            <person name="Margarido G.R.A."/>
            <person name="Almeida C.A."/>
            <person name="Ferrarezi J.A."/>
            <person name="Labate C.A."/>
        </authorList>
    </citation>
    <scope>NUCLEOTIDE SEQUENCE</scope>
    <source>
        <strain evidence="1">MF-1</strain>
    </source>
</reference>
<proteinExistence type="predicted"/>
<name>A0A9Q3BJ49_9BASI</name>
<protein>
    <submittedName>
        <fullName evidence="1">Uncharacterized protein</fullName>
    </submittedName>
</protein>
<dbReference type="OrthoDB" id="7555456at2759"/>
<sequence>MNTTNRHMLSCKIDIQKYRVNMNIIYKEGKSQINAYGLSRWPLDNFKSKPFYEPEVAAKIPFHFMEIERSKNFRSSIWEPEGGTPDSEDTE</sequence>
<accession>A0A9Q3BJ49</accession>
<evidence type="ECO:0000313" key="2">
    <source>
        <dbReference type="Proteomes" id="UP000765509"/>
    </source>
</evidence>
<dbReference type="Proteomes" id="UP000765509">
    <property type="component" value="Unassembled WGS sequence"/>
</dbReference>
<dbReference type="AlphaFoldDB" id="A0A9Q3BJ49"/>
<dbReference type="EMBL" id="AVOT02001252">
    <property type="protein sequence ID" value="MBW0466252.1"/>
    <property type="molecule type" value="Genomic_DNA"/>
</dbReference>